<evidence type="ECO:0000313" key="2">
    <source>
        <dbReference type="Proteomes" id="UP001320706"/>
    </source>
</evidence>
<evidence type="ECO:0000313" key="1">
    <source>
        <dbReference type="EMBL" id="KAK8207932.1"/>
    </source>
</evidence>
<reference evidence="1" key="1">
    <citation type="submission" date="2024-02" db="EMBL/GenBank/DDBJ databases">
        <title>Metagenome Assembled Genome of Zalaria obscura JY119.</title>
        <authorList>
            <person name="Vighnesh L."/>
            <person name="Jagadeeshwari U."/>
            <person name="Venkata Ramana C."/>
            <person name="Sasikala C."/>
        </authorList>
    </citation>
    <scope>NUCLEOTIDE SEQUENCE</scope>
    <source>
        <strain evidence="1">JY119</strain>
    </source>
</reference>
<name>A0ACC3SCI2_9PEZI</name>
<protein>
    <submittedName>
        <fullName evidence="1">RNA polymerase-associated protein rtf1</fullName>
    </submittedName>
</protein>
<keyword evidence="2" id="KW-1185">Reference proteome</keyword>
<comment type="caution">
    <text evidence="1">The sequence shown here is derived from an EMBL/GenBank/DDBJ whole genome shotgun (WGS) entry which is preliminary data.</text>
</comment>
<sequence>MSDNELDEELLALAGGDSSDEEDTKPTSRESRSPFEEAAEPVEQKRSPARRGLAQRSRARGGKGGARRRRRDDDSEDEGEASAPSSPGSLGSAAMEESDSDTSPADLDDEAPLYPIEGKFSSEADRQRIMGMTEIEREEILAERAAEVEKQAQDRQLKRLLQARKREEAQAADKKKRKAGAADLEDGERKSSRQKVKASAPLEAYKRQRELKGAGRARDVEARRDERSPSRDDGYSDRDAEGESEVEWDDHPQISAPKVEPPAELKDFQRVCVGRSNFAKVCFYPGFDELITGCFARVSIGMNRETGENMYRMTQIKGMLRPSNPHIYAQSNGSPGFKEGKPYQMEGPSGKPFVTDQYALVTHGSSSKEWPFLACSDGRFTDDEFDKYRAACAESNARMPSRKLLHQKLDDIHRLLNHQWTDAEIQAKIDRTARMQDKMRTAARERIVNRRNEASTRGDDATVAKCEAELAAMDGNGVAKKVAANTPNKATLQQERLAALNKANRKANSEEIRKAQLAEKRIVQKAREEAIARARKAEEEKAHNKLLGVDDLFGDGSDISRTGTPANGGLSGVGTPKRTGTPAGEKAVRKFGTLASKKKNMEDDVIASMDLGIDIDI</sequence>
<accession>A0ACC3SCI2</accession>
<dbReference type="EMBL" id="JAMKPW020000020">
    <property type="protein sequence ID" value="KAK8207932.1"/>
    <property type="molecule type" value="Genomic_DNA"/>
</dbReference>
<gene>
    <name evidence="1" type="primary">RTF1</name>
    <name evidence="1" type="ORF">M8818_004185</name>
</gene>
<dbReference type="Proteomes" id="UP001320706">
    <property type="component" value="Unassembled WGS sequence"/>
</dbReference>
<proteinExistence type="predicted"/>
<organism evidence="1 2">
    <name type="scientific">Zalaria obscura</name>
    <dbReference type="NCBI Taxonomy" id="2024903"/>
    <lineage>
        <taxon>Eukaryota</taxon>
        <taxon>Fungi</taxon>
        <taxon>Dikarya</taxon>
        <taxon>Ascomycota</taxon>
        <taxon>Pezizomycotina</taxon>
        <taxon>Dothideomycetes</taxon>
        <taxon>Dothideomycetidae</taxon>
        <taxon>Dothideales</taxon>
        <taxon>Zalariaceae</taxon>
        <taxon>Zalaria</taxon>
    </lineage>
</organism>